<dbReference type="EMBL" id="PFHP01000021">
    <property type="protein sequence ID" value="PIW95868.1"/>
    <property type="molecule type" value="Genomic_DNA"/>
</dbReference>
<feature type="transmembrane region" description="Helical" evidence="2">
    <location>
        <begin position="12"/>
        <end position="29"/>
    </location>
</feature>
<feature type="compositionally biased region" description="Basic and acidic residues" evidence="1">
    <location>
        <begin position="810"/>
        <end position="844"/>
    </location>
</feature>
<proteinExistence type="predicted"/>
<feature type="transmembrane region" description="Helical" evidence="2">
    <location>
        <begin position="157"/>
        <end position="177"/>
    </location>
</feature>
<dbReference type="AlphaFoldDB" id="A0A2M7IM76"/>
<keyword evidence="2" id="KW-0472">Membrane</keyword>
<evidence type="ECO:0000313" key="3">
    <source>
        <dbReference type="EMBL" id="PIW95868.1"/>
    </source>
</evidence>
<comment type="caution">
    <text evidence="3">The sequence shown here is derived from an EMBL/GenBank/DDBJ whole genome shotgun (WGS) entry which is preliminary data.</text>
</comment>
<name>A0A2M7IM76_9BACT</name>
<feature type="transmembrane region" description="Helical" evidence="2">
    <location>
        <begin position="133"/>
        <end position="151"/>
    </location>
</feature>
<dbReference type="CDD" id="cd06174">
    <property type="entry name" value="MFS"/>
    <property type="match status" value="1"/>
</dbReference>
<gene>
    <name evidence="3" type="ORF">COZ84_01175</name>
</gene>
<feature type="transmembrane region" description="Helical" evidence="2">
    <location>
        <begin position="267"/>
        <end position="285"/>
    </location>
</feature>
<feature type="transmembrane region" description="Helical" evidence="2">
    <location>
        <begin position="35"/>
        <end position="56"/>
    </location>
</feature>
<feature type="transmembrane region" description="Helical" evidence="2">
    <location>
        <begin position="189"/>
        <end position="214"/>
    </location>
</feature>
<feature type="transmembrane region" description="Helical" evidence="2">
    <location>
        <begin position="61"/>
        <end position="81"/>
    </location>
</feature>
<feature type="transmembrane region" description="Helical" evidence="2">
    <location>
        <begin position="101"/>
        <end position="121"/>
    </location>
</feature>
<dbReference type="Proteomes" id="UP000229931">
    <property type="component" value="Unassembled WGS sequence"/>
</dbReference>
<feature type="transmembrane region" description="Helical" evidence="2">
    <location>
        <begin position="220"/>
        <end position="247"/>
    </location>
</feature>
<keyword evidence="2" id="KW-0812">Transmembrane</keyword>
<feature type="transmembrane region" description="Helical" evidence="2">
    <location>
        <begin position="322"/>
        <end position="339"/>
    </location>
</feature>
<keyword evidence="2" id="KW-1133">Transmembrane helix</keyword>
<evidence type="ECO:0000256" key="1">
    <source>
        <dbReference type="SAM" id="MobiDB-lite"/>
    </source>
</evidence>
<sequence length="997" mass="110431">MSIRILKVNTKIRSIQVIILILIGIFGLSKSVGAVGIWNLLGGFAIAQLFLVISWILYLPIYFFGFLVSALLIPLMLWVATYNNFLTQPGVQEGWIVVRDLANMFIVIGVLVIACGTLFKIESYSYKKLLPKLVIAAILINFSKFIMGFLIDISQVIMLTFVNAFKGMAAGNLIYAIGLDKILAMSTSFSSVVLGASGMLTLLGSMLLGIIILIVTTGILLIITVYLVARIIALWLAIVLSPLLFVLPLFPQGQKFSSQIWGMVSKYLMTGPFLAFFLWLSFWIMQDTKAGGMSAGFDASLFSGGTQSFQAFFSKLGSIDTLLNFILVIGLLITALMLASQMGVAGSKMAGSFAGKLQAAGIGTALWAPKRVWGATKQGYNEMTTKLLEEKGKPVGVGRKILFAALNSVAAVRGWDMRSKELSEGAKKVAAAGGREVTEQFRTWKADKWYKPWARRVRVKIPYRQQVRSAAESQFTKDFIGLDRNQKAEIAAALYGAKDEDSRDRWRALIKVAGHEGHVDDILANPIFREAVRKKKGVNLSYGEYINKKGQKRFKYNYGVVNDFFAETLGDTQDGLRLLKEMEDIGKLSGHDEYGGHQRYEGGVYKMNRGKEALSAAKGEFNKTAGRSRFAKSPHDFMELGEGVVYYTDENGILQRDENGFKALGMDDFHKNNFLGTFAGDTAGHTKEHTQQRNLSYFLGGSGDVSNLDKQGYAHIDEDALGRFKYALENAPDILHAAYQKGGGKKGELKFIYHNKDGKVVEKIENEEALRKFISGELGTEVKGQVLYEQGLKNVTKTFKNGEYVSDVGTRPEEEKGGTDTEEKIIERKTQINREERELEDIKQDTSLSPEAREKKSGERRDSARQKEDEIAAYLQPAVADNMTRGLNQDGFVINPDSIRNLGDTLASAVQDALKGVETGTADFTKISDVLRDVAKQLKNEKNRIPLNNLSDNIVLGKIRATDTETQKAFLARLDKIAENLVKASFRGQEAKKKEKE</sequence>
<accession>A0A2M7IM76</accession>
<protein>
    <submittedName>
        <fullName evidence="3">Uncharacterized protein</fullName>
    </submittedName>
</protein>
<organism evidence="3 4">
    <name type="scientific">Candidatus Kuenenbacteria bacterium CG_4_8_14_3_um_filter_39_15</name>
    <dbReference type="NCBI Taxonomy" id="1974615"/>
    <lineage>
        <taxon>Bacteria</taxon>
        <taxon>Candidatus Kueneniibacteriota</taxon>
    </lineage>
</organism>
<feature type="region of interest" description="Disordered" evidence="1">
    <location>
        <begin position="806"/>
        <end position="867"/>
    </location>
</feature>
<reference evidence="4" key="1">
    <citation type="submission" date="2017-09" db="EMBL/GenBank/DDBJ databases">
        <title>Depth-based differentiation of microbial function through sediment-hosted aquifers and enrichment of novel symbionts in the deep terrestrial subsurface.</title>
        <authorList>
            <person name="Probst A.J."/>
            <person name="Ladd B."/>
            <person name="Jarett J.K."/>
            <person name="Geller-Mcgrath D.E."/>
            <person name="Sieber C.M.K."/>
            <person name="Emerson J.B."/>
            <person name="Anantharaman K."/>
            <person name="Thomas B.C."/>
            <person name="Malmstrom R."/>
            <person name="Stieglmeier M."/>
            <person name="Klingl A."/>
            <person name="Woyke T."/>
            <person name="Ryan C.M."/>
            <person name="Banfield J.F."/>
        </authorList>
    </citation>
    <scope>NUCLEOTIDE SEQUENCE [LARGE SCALE GENOMIC DNA]</scope>
</reference>
<evidence type="ECO:0000256" key="2">
    <source>
        <dbReference type="SAM" id="Phobius"/>
    </source>
</evidence>
<feature type="compositionally biased region" description="Basic and acidic residues" evidence="1">
    <location>
        <begin position="851"/>
        <end position="867"/>
    </location>
</feature>
<evidence type="ECO:0000313" key="4">
    <source>
        <dbReference type="Proteomes" id="UP000229931"/>
    </source>
</evidence>